<accession>A0A6G9Y4G0</accession>
<evidence type="ECO:0000313" key="3">
    <source>
        <dbReference type="Proteomes" id="UP000503540"/>
    </source>
</evidence>
<gene>
    <name evidence="2" type="ORF">F5544_00085</name>
</gene>
<dbReference type="InterPro" id="IPR037401">
    <property type="entry name" value="SnoaL-like"/>
</dbReference>
<reference evidence="2 3" key="1">
    <citation type="journal article" date="2019" name="ACS Chem. Biol.">
        <title>Identification and Mobilization of a Cryptic Antibiotic Biosynthesis Gene Locus from a Human-Pathogenic Nocardia Isolate.</title>
        <authorList>
            <person name="Herisse M."/>
            <person name="Ishida K."/>
            <person name="Porter J.L."/>
            <person name="Howden B."/>
            <person name="Hertweck C."/>
            <person name="Stinear T.P."/>
            <person name="Pidot S.J."/>
        </authorList>
    </citation>
    <scope>NUCLEOTIDE SEQUENCE [LARGE SCALE GENOMIC DNA]</scope>
    <source>
        <strain evidence="2 3">AUSMDU00012717</strain>
    </source>
</reference>
<dbReference type="SUPFAM" id="SSF54427">
    <property type="entry name" value="NTF2-like"/>
    <property type="match status" value="1"/>
</dbReference>
<dbReference type="Gene3D" id="3.10.450.50">
    <property type="match status" value="1"/>
</dbReference>
<dbReference type="EMBL" id="CP046172">
    <property type="protein sequence ID" value="QIS07953.1"/>
    <property type="molecule type" value="Genomic_DNA"/>
</dbReference>
<dbReference type="InterPro" id="IPR032710">
    <property type="entry name" value="NTF2-like_dom_sf"/>
</dbReference>
<feature type="domain" description="SnoaL-like" evidence="1">
    <location>
        <begin position="30"/>
        <end position="135"/>
    </location>
</feature>
<sequence>MCKPIETGRGQALRVQPIRPPRSTDDLRVVADWYDALARGDLDRVRAKLTADFTMRQSSRLPWGGSYFGPDGFFECYGRRISHLDTTLCIDHLFDAGDRIVQLGRLEGTVRGTGVPVSVREIDTVELRDGAVVRYTALVDVPALLTALEIPV</sequence>
<organism evidence="2 3">
    <name type="scientific">Nocardia arthritidis</name>
    <dbReference type="NCBI Taxonomy" id="228602"/>
    <lineage>
        <taxon>Bacteria</taxon>
        <taxon>Bacillati</taxon>
        <taxon>Actinomycetota</taxon>
        <taxon>Actinomycetes</taxon>
        <taxon>Mycobacteriales</taxon>
        <taxon>Nocardiaceae</taxon>
        <taxon>Nocardia</taxon>
    </lineage>
</organism>
<keyword evidence="3" id="KW-1185">Reference proteome</keyword>
<evidence type="ECO:0000313" key="2">
    <source>
        <dbReference type="EMBL" id="QIS07953.1"/>
    </source>
</evidence>
<proteinExistence type="predicted"/>
<evidence type="ECO:0000259" key="1">
    <source>
        <dbReference type="Pfam" id="PF12680"/>
    </source>
</evidence>
<protein>
    <recommendedName>
        <fullName evidence="1">SnoaL-like domain-containing protein</fullName>
    </recommendedName>
</protein>
<dbReference type="Proteomes" id="UP000503540">
    <property type="component" value="Chromosome"/>
</dbReference>
<dbReference type="KEGG" id="nah:F5544_00085"/>
<dbReference type="Pfam" id="PF12680">
    <property type="entry name" value="SnoaL_2"/>
    <property type="match status" value="1"/>
</dbReference>
<dbReference type="AlphaFoldDB" id="A0A6G9Y4G0"/>
<name>A0A6G9Y4G0_9NOCA</name>